<comment type="caution">
    <text evidence="2">The sequence shown here is derived from an EMBL/GenBank/DDBJ whole genome shotgun (WGS) entry which is preliminary data.</text>
</comment>
<sequence>MFKNLFQFIALLLHSAAATLDLKQLKDTAATQLQTFTNTAATKLQTLTDTASTTIQQFVDTIDLDKVQQLDVLQIIPKLQNKGKLIKETYENLPQYGKKAQMYLQSIKGLKGDLVKALKFKLPWPEMRVYYHHVYLDPHTHGHHSHHGPY</sequence>
<dbReference type="Proteomes" id="UP000648187">
    <property type="component" value="Unassembled WGS sequence"/>
</dbReference>
<evidence type="ECO:0000313" key="2">
    <source>
        <dbReference type="EMBL" id="KAF9415739.1"/>
    </source>
</evidence>
<gene>
    <name evidence="2" type="ORF">HW555_006709</name>
</gene>
<proteinExistence type="predicted"/>
<name>A0A835L3B2_SPOEX</name>
<organism evidence="2 3">
    <name type="scientific">Spodoptera exigua</name>
    <name type="common">Beet armyworm</name>
    <name type="synonym">Noctua fulgens</name>
    <dbReference type="NCBI Taxonomy" id="7107"/>
    <lineage>
        <taxon>Eukaryota</taxon>
        <taxon>Metazoa</taxon>
        <taxon>Ecdysozoa</taxon>
        <taxon>Arthropoda</taxon>
        <taxon>Hexapoda</taxon>
        <taxon>Insecta</taxon>
        <taxon>Pterygota</taxon>
        <taxon>Neoptera</taxon>
        <taxon>Endopterygota</taxon>
        <taxon>Lepidoptera</taxon>
        <taxon>Glossata</taxon>
        <taxon>Ditrysia</taxon>
        <taxon>Noctuoidea</taxon>
        <taxon>Noctuidae</taxon>
        <taxon>Amphipyrinae</taxon>
        <taxon>Spodoptera</taxon>
    </lineage>
</organism>
<accession>A0A835L3B2</accession>
<feature type="chain" id="PRO_5032368967" evidence="1">
    <location>
        <begin position="19"/>
        <end position="150"/>
    </location>
</feature>
<protein>
    <submittedName>
        <fullName evidence="2">Uncharacterized protein</fullName>
    </submittedName>
</protein>
<keyword evidence="1" id="KW-0732">Signal</keyword>
<keyword evidence="3" id="KW-1185">Reference proteome</keyword>
<reference evidence="2" key="1">
    <citation type="submission" date="2020-08" db="EMBL/GenBank/DDBJ databases">
        <title>Spodoptera exigua strain:BAW_Kor-Di-RS1 Genome sequencing and assembly.</title>
        <authorList>
            <person name="Kim J."/>
            <person name="Nam H.Y."/>
            <person name="Kwon M."/>
            <person name="Choi J.H."/>
            <person name="Cho S.R."/>
            <person name="Kim G.-H."/>
        </authorList>
    </citation>
    <scope>NUCLEOTIDE SEQUENCE</scope>
    <source>
        <strain evidence="2">BAW_Kor-Di-RS1</strain>
        <tissue evidence="2">Whole-body</tissue>
    </source>
</reference>
<dbReference type="EMBL" id="JACKWZ010000103">
    <property type="protein sequence ID" value="KAF9415739.1"/>
    <property type="molecule type" value="Genomic_DNA"/>
</dbReference>
<evidence type="ECO:0000256" key="1">
    <source>
        <dbReference type="SAM" id="SignalP"/>
    </source>
</evidence>
<evidence type="ECO:0000313" key="3">
    <source>
        <dbReference type="Proteomes" id="UP000648187"/>
    </source>
</evidence>
<feature type="signal peptide" evidence="1">
    <location>
        <begin position="1"/>
        <end position="18"/>
    </location>
</feature>
<dbReference type="AlphaFoldDB" id="A0A835L3B2"/>